<organism evidence="1">
    <name type="scientific">Anguilla anguilla</name>
    <name type="common">European freshwater eel</name>
    <name type="synonym">Muraena anguilla</name>
    <dbReference type="NCBI Taxonomy" id="7936"/>
    <lineage>
        <taxon>Eukaryota</taxon>
        <taxon>Metazoa</taxon>
        <taxon>Chordata</taxon>
        <taxon>Craniata</taxon>
        <taxon>Vertebrata</taxon>
        <taxon>Euteleostomi</taxon>
        <taxon>Actinopterygii</taxon>
        <taxon>Neopterygii</taxon>
        <taxon>Teleostei</taxon>
        <taxon>Anguilliformes</taxon>
        <taxon>Anguillidae</taxon>
        <taxon>Anguilla</taxon>
    </lineage>
</organism>
<dbReference type="AlphaFoldDB" id="A0A0E9XWH1"/>
<name>A0A0E9XWH1_ANGAN</name>
<accession>A0A0E9XWH1</accession>
<reference evidence="1" key="1">
    <citation type="submission" date="2014-11" db="EMBL/GenBank/DDBJ databases">
        <authorList>
            <person name="Amaro Gonzalez C."/>
        </authorList>
    </citation>
    <scope>NUCLEOTIDE SEQUENCE</scope>
</reference>
<protein>
    <submittedName>
        <fullName evidence="1">Uncharacterized protein</fullName>
    </submittedName>
</protein>
<reference evidence="1" key="2">
    <citation type="journal article" date="2015" name="Fish Shellfish Immunol.">
        <title>Early steps in the European eel (Anguilla anguilla)-Vibrio vulnificus interaction in the gills: Role of the RtxA13 toxin.</title>
        <authorList>
            <person name="Callol A."/>
            <person name="Pajuelo D."/>
            <person name="Ebbesson L."/>
            <person name="Teles M."/>
            <person name="MacKenzie S."/>
            <person name="Amaro C."/>
        </authorList>
    </citation>
    <scope>NUCLEOTIDE SEQUENCE</scope>
</reference>
<sequence>MLNICLHCVGLYGCLHFTS</sequence>
<proteinExistence type="predicted"/>
<evidence type="ECO:0000313" key="1">
    <source>
        <dbReference type="EMBL" id="JAI07005.1"/>
    </source>
</evidence>
<dbReference type="EMBL" id="GBXM01001573">
    <property type="protein sequence ID" value="JAI07005.1"/>
    <property type="molecule type" value="Transcribed_RNA"/>
</dbReference>